<dbReference type="InterPro" id="IPR029016">
    <property type="entry name" value="GAF-like_dom_sf"/>
</dbReference>
<evidence type="ECO:0000256" key="3">
    <source>
        <dbReference type="ARBA" id="ARBA00034247"/>
    </source>
</evidence>
<evidence type="ECO:0000259" key="4">
    <source>
        <dbReference type="PROSITE" id="PS50887"/>
    </source>
</evidence>
<dbReference type="STRING" id="1159017.SAMN02927930_01162"/>
<evidence type="ECO:0000313" key="6">
    <source>
        <dbReference type="Proteomes" id="UP000199626"/>
    </source>
</evidence>
<dbReference type="SUPFAM" id="SSF55781">
    <property type="entry name" value="GAF domain-like"/>
    <property type="match status" value="1"/>
</dbReference>
<dbReference type="FunFam" id="3.30.70.270:FF:000001">
    <property type="entry name" value="Diguanylate cyclase domain protein"/>
    <property type="match status" value="1"/>
</dbReference>
<protein>
    <recommendedName>
        <fullName evidence="2">diguanylate cyclase</fullName>
        <ecNumber evidence="2">2.7.7.65</ecNumber>
    </recommendedName>
</protein>
<dbReference type="InterPro" id="IPR043128">
    <property type="entry name" value="Rev_trsase/Diguanyl_cyclase"/>
</dbReference>
<dbReference type="SMART" id="SM00267">
    <property type="entry name" value="GGDEF"/>
    <property type="match status" value="1"/>
</dbReference>
<evidence type="ECO:0000256" key="2">
    <source>
        <dbReference type="ARBA" id="ARBA00012528"/>
    </source>
</evidence>
<dbReference type="PANTHER" id="PTHR45138">
    <property type="entry name" value="REGULATORY COMPONENTS OF SENSORY TRANSDUCTION SYSTEM"/>
    <property type="match status" value="1"/>
</dbReference>
<evidence type="ECO:0000313" key="5">
    <source>
        <dbReference type="EMBL" id="SDB29800.1"/>
    </source>
</evidence>
<dbReference type="InterPro" id="IPR050469">
    <property type="entry name" value="Diguanylate_Cyclase"/>
</dbReference>
<comment type="catalytic activity">
    <reaction evidence="3">
        <text>2 GTP = 3',3'-c-di-GMP + 2 diphosphate</text>
        <dbReference type="Rhea" id="RHEA:24898"/>
        <dbReference type="ChEBI" id="CHEBI:33019"/>
        <dbReference type="ChEBI" id="CHEBI:37565"/>
        <dbReference type="ChEBI" id="CHEBI:58805"/>
        <dbReference type="EC" id="2.7.7.65"/>
    </reaction>
</comment>
<dbReference type="GO" id="GO:1902201">
    <property type="term" value="P:negative regulation of bacterial-type flagellum-dependent cell motility"/>
    <property type="evidence" value="ECO:0007669"/>
    <property type="project" value="TreeGrafter"/>
</dbReference>
<dbReference type="GO" id="GO:0005886">
    <property type="term" value="C:plasma membrane"/>
    <property type="evidence" value="ECO:0007669"/>
    <property type="project" value="TreeGrafter"/>
</dbReference>
<dbReference type="GO" id="GO:0052621">
    <property type="term" value="F:diguanylate cyclase activity"/>
    <property type="evidence" value="ECO:0007669"/>
    <property type="project" value="UniProtKB-EC"/>
</dbReference>
<dbReference type="EC" id="2.7.7.65" evidence="2"/>
<dbReference type="EMBL" id="FMXN01000005">
    <property type="protein sequence ID" value="SDB29800.1"/>
    <property type="molecule type" value="Genomic_DNA"/>
</dbReference>
<dbReference type="CDD" id="cd01949">
    <property type="entry name" value="GGDEF"/>
    <property type="match status" value="1"/>
</dbReference>
<feature type="domain" description="GGDEF" evidence="4">
    <location>
        <begin position="277"/>
        <end position="411"/>
    </location>
</feature>
<comment type="cofactor">
    <cofactor evidence="1">
        <name>Mg(2+)</name>
        <dbReference type="ChEBI" id="CHEBI:18420"/>
    </cofactor>
</comment>
<name>A0A1G6CAB7_9GAMM</name>
<dbReference type="NCBIfam" id="TIGR00254">
    <property type="entry name" value="GGDEF"/>
    <property type="match status" value="1"/>
</dbReference>
<dbReference type="Pfam" id="PF00990">
    <property type="entry name" value="GGDEF"/>
    <property type="match status" value="1"/>
</dbReference>
<accession>A0A1G6CAB7</accession>
<dbReference type="InterPro" id="IPR003018">
    <property type="entry name" value="GAF"/>
</dbReference>
<dbReference type="PANTHER" id="PTHR45138:SF9">
    <property type="entry name" value="DIGUANYLATE CYCLASE DGCM-RELATED"/>
    <property type="match status" value="1"/>
</dbReference>
<dbReference type="InterPro" id="IPR029787">
    <property type="entry name" value="Nucleotide_cyclase"/>
</dbReference>
<sequence>MNNKTETGALDEPVMELRLHSFSEELRAQLTALTSAQQPKAIQRLGEELDELGQWLNERYNELIRLLEISTELNKGILLDDILVRIYTFFKDIIPYERIGCALIDDDGENVTAYWAKFTYATEPKISKGYSAPLEGSSLQAIIDTGKPRIINDLERYLERHPESESTRRIVAEGIRSSLTCPLLADGRAVGFLFFSSTKKHTYDGLHQEVFLYIAAQVAHLIEKSKLYEKIVGLNQRLLAANQQLREQASRDALTGVFNHGAIIEFAQQKLNRAMRVPFGIVMLDIDYFKQVNDTYGHIQGDLVLRKVAATIADEVKPSDRLGRYGGEEFLLLLNDVTEEQVLAVAERVRAAVEHVEVPTENAPIRVTISVGATYVPPEAAVSLTEILQCADEALYRAKNNGRNQVQLGRL</sequence>
<proteinExistence type="predicted"/>
<dbReference type="RefSeq" id="WP_092592683.1">
    <property type="nucleotide sequence ID" value="NZ_FMXN01000005.1"/>
</dbReference>
<dbReference type="GO" id="GO:0043709">
    <property type="term" value="P:cell adhesion involved in single-species biofilm formation"/>
    <property type="evidence" value="ECO:0007669"/>
    <property type="project" value="TreeGrafter"/>
</dbReference>
<organism evidence="5 6">
    <name type="scientific">Pseudidiomarina indica</name>
    <dbReference type="NCBI Taxonomy" id="1159017"/>
    <lineage>
        <taxon>Bacteria</taxon>
        <taxon>Pseudomonadati</taxon>
        <taxon>Pseudomonadota</taxon>
        <taxon>Gammaproteobacteria</taxon>
        <taxon>Alteromonadales</taxon>
        <taxon>Idiomarinaceae</taxon>
        <taxon>Pseudidiomarina</taxon>
    </lineage>
</organism>
<evidence type="ECO:0000256" key="1">
    <source>
        <dbReference type="ARBA" id="ARBA00001946"/>
    </source>
</evidence>
<dbReference type="Gene3D" id="3.30.70.270">
    <property type="match status" value="1"/>
</dbReference>
<dbReference type="Proteomes" id="UP000199626">
    <property type="component" value="Unassembled WGS sequence"/>
</dbReference>
<dbReference type="Gene3D" id="3.30.450.40">
    <property type="match status" value="1"/>
</dbReference>
<dbReference type="InterPro" id="IPR000160">
    <property type="entry name" value="GGDEF_dom"/>
</dbReference>
<dbReference type="SUPFAM" id="SSF55073">
    <property type="entry name" value="Nucleotide cyclase"/>
    <property type="match status" value="1"/>
</dbReference>
<dbReference type="OrthoDB" id="9813903at2"/>
<keyword evidence="6" id="KW-1185">Reference proteome</keyword>
<dbReference type="PROSITE" id="PS50887">
    <property type="entry name" value="GGDEF"/>
    <property type="match status" value="1"/>
</dbReference>
<gene>
    <name evidence="5" type="ORF">SAMN02927930_01162</name>
</gene>
<reference evidence="6" key="1">
    <citation type="submission" date="2016-10" db="EMBL/GenBank/DDBJ databases">
        <authorList>
            <person name="Varghese N."/>
            <person name="Submissions S."/>
        </authorList>
    </citation>
    <scope>NUCLEOTIDE SEQUENCE [LARGE SCALE GENOMIC DNA]</scope>
    <source>
        <strain evidence="6">CGMCC 1.10824</strain>
    </source>
</reference>
<dbReference type="AlphaFoldDB" id="A0A1G6CAB7"/>
<dbReference type="Pfam" id="PF13185">
    <property type="entry name" value="GAF_2"/>
    <property type="match status" value="1"/>
</dbReference>